<protein>
    <submittedName>
        <fullName evidence="2">Uncharacterized protein</fullName>
    </submittedName>
</protein>
<proteinExistence type="predicted"/>
<sequence length="700" mass="74789">MAFSSDPLDVVVELYINGAWTDITTDVLVRDGISITRGRRDEGTRTDPSKCNLSIKNVDGKYSPRNPNSPYYGKIGRNTPIRISVDTDVRFVGEVSSWPSRWDLLGNDVWVPVEAAGILRRLGQGSELLRSAMYRGLTIPSLTAPAVAYWPCEDVAGSSSLASGVGGPPMTITGSPDLAAYDGFVSSDPIPLLEGSVWNGVVPYYASSNEATLRFLLAVPDAGISGDQALITMYTSGSATQWLIRYDDSSGNLKVQSYDADGGVLLDTGFIAFPTKGLKLRVSLDLEQNGSNIDWVISTLEPGAPSGLTFNGTLNSHTFGRVNRVVVAPGGSVFDTAIGHVSVQATITSVHDLGPQLAGYDGETAGRRIERLCDEESIPFSSVGDLDDSTKMGAQRTDTLLNLLTEAAESDLGILYEPRTALGLSYRTRLSLYNQSAGVELDYEAGHLAPPLEPIDDDQAARNDITVTRRDGSSARASLDTGPLSTADPPLGVGRYSDQVTINVQSDGDLPNQAYWRLHLGTVDEARYPQVSMDLSSPGVSGDSGLTQDIIDMDIGDRLTIENQPAWLPPDLISQIVYGFSERMAPYDWDITVNCTPESPWQVAEYGTARYGTEYSTLSTSANSSTTSLSVATSKGPFWTTAPSDMPMDIVVGGERMTVTAISGASSPQTVTVTRSVNGVAKSHVSGSAVKLFTPAVRAF</sequence>
<dbReference type="RefSeq" id="WP_204044255.1">
    <property type="nucleotide sequence ID" value="NZ_BOOA01000059.1"/>
</dbReference>
<dbReference type="AlphaFoldDB" id="A0A919QGQ9"/>
<feature type="region of interest" description="Disordered" evidence="1">
    <location>
        <begin position="467"/>
        <end position="492"/>
    </location>
</feature>
<reference evidence="2" key="1">
    <citation type="submission" date="2021-01" db="EMBL/GenBank/DDBJ databases">
        <title>Whole genome shotgun sequence of Acrocarpospora phusangensis NBRC 108782.</title>
        <authorList>
            <person name="Komaki H."/>
            <person name="Tamura T."/>
        </authorList>
    </citation>
    <scope>NUCLEOTIDE SEQUENCE</scope>
    <source>
        <strain evidence="2">NBRC 108782</strain>
    </source>
</reference>
<keyword evidence="3" id="KW-1185">Reference proteome</keyword>
<organism evidence="2 3">
    <name type="scientific">Acrocarpospora phusangensis</name>
    <dbReference type="NCBI Taxonomy" id="1070424"/>
    <lineage>
        <taxon>Bacteria</taxon>
        <taxon>Bacillati</taxon>
        <taxon>Actinomycetota</taxon>
        <taxon>Actinomycetes</taxon>
        <taxon>Streptosporangiales</taxon>
        <taxon>Streptosporangiaceae</taxon>
        <taxon>Acrocarpospora</taxon>
    </lineage>
</organism>
<evidence type="ECO:0000313" key="3">
    <source>
        <dbReference type="Proteomes" id="UP000640052"/>
    </source>
</evidence>
<evidence type="ECO:0000313" key="2">
    <source>
        <dbReference type="EMBL" id="GIH27609.1"/>
    </source>
</evidence>
<dbReference type="Proteomes" id="UP000640052">
    <property type="component" value="Unassembled WGS sequence"/>
</dbReference>
<accession>A0A919QGQ9</accession>
<comment type="caution">
    <text evidence="2">The sequence shown here is derived from an EMBL/GenBank/DDBJ whole genome shotgun (WGS) entry which is preliminary data.</text>
</comment>
<name>A0A919QGQ9_9ACTN</name>
<dbReference type="EMBL" id="BOOA01000059">
    <property type="protein sequence ID" value="GIH27609.1"/>
    <property type="molecule type" value="Genomic_DNA"/>
</dbReference>
<gene>
    <name evidence="2" type="ORF">Aph01nite_59190</name>
</gene>
<evidence type="ECO:0000256" key="1">
    <source>
        <dbReference type="SAM" id="MobiDB-lite"/>
    </source>
</evidence>